<keyword evidence="8 9" id="KW-0472">Membrane</keyword>
<feature type="transmembrane region" description="Helical" evidence="9">
    <location>
        <begin position="162"/>
        <end position="183"/>
    </location>
</feature>
<evidence type="ECO:0000256" key="5">
    <source>
        <dbReference type="ARBA" id="ARBA00022692"/>
    </source>
</evidence>
<feature type="transmembrane region" description="Helical" evidence="9">
    <location>
        <begin position="97"/>
        <end position="120"/>
    </location>
</feature>
<keyword evidence="10" id="KW-1185">Reference proteome</keyword>
<reference evidence="10" key="1">
    <citation type="journal article" date="2025" name="Foods">
        <title>Unveiling the Microbial Signatures of Arabica Coffee Cherries: Insights into Ripeness Specific Diversity, Functional Traits, and Implications for Quality and Safety.</title>
        <authorList>
            <consortium name="RefSeq"/>
            <person name="Tenea G.N."/>
            <person name="Cifuentes V."/>
            <person name="Reyes P."/>
            <person name="Cevallos-Vallejos M."/>
        </authorList>
    </citation>
    <scope>NUCLEOTIDE SEQUENCE [LARGE SCALE GENOMIC DNA]</scope>
</reference>
<sequence length="266" mass="28991">MEGFTFFIGILGNVTSMLVFLAPIDTFKRIVKNKSTEEFDSLPYICSLLSASLWTYYGIVQPSAFLVGTINAFGSILGIVYVGLFLFYAPPSNKVKIALIVGTLNVGFLVGAILFTRLAFKGEARVASMGFLAAGFIIVTYASPLSSMRTVVMTRSVEYMPFYLSFFIFLSGGVWALYGWLIGDYFVSVPNGTGCILGTAQLVLYGIYRDTKPPARDSACVSFYDLEEGWQRQPLLSSTHSLVSSTHSLVSSAHSLLASGHSFLES</sequence>
<feature type="transmembrane region" description="Helical" evidence="9">
    <location>
        <begin position="39"/>
        <end position="59"/>
    </location>
</feature>
<evidence type="ECO:0000256" key="1">
    <source>
        <dbReference type="ARBA" id="ARBA00004127"/>
    </source>
</evidence>
<evidence type="ECO:0000256" key="3">
    <source>
        <dbReference type="ARBA" id="ARBA00022448"/>
    </source>
</evidence>
<dbReference type="GO" id="GO:0012505">
    <property type="term" value="C:endomembrane system"/>
    <property type="evidence" value="ECO:0007669"/>
    <property type="project" value="UniProtKB-SubCell"/>
</dbReference>
<organism evidence="10 11">
    <name type="scientific">Coffea arabica</name>
    <name type="common">Arabian coffee</name>
    <dbReference type="NCBI Taxonomy" id="13443"/>
    <lineage>
        <taxon>Eukaryota</taxon>
        <taxon>Viridiplantae</taxon>
        <taxon>Streptophyta</taxon>
        <taxon>Embryophyta</taxon>
        <taxon>Tracheophyta</taxon>
        <taxon>Spermatophyta</taxon>
        <taxon>Magnoliopsida</taxon>
        <taxon>eudicotyledons</taxon>
        <taxon>Gunneridae</taxon>
        <taxon>Pentapetalae</taxon>
        <taxon>asterids</taxon>
        <taxon>lamiids</taxon>
        <taxon>Gentianales</taxon>
        <taxon>Rubiaceae</taxon>
        <taxon>Ixoroideae</taxon>
        <taxon>Gardenieae complex</taxon>
        <taxon>Bertiereae - Coffeeae clade</taxon>
        <taxon>Coffeeae</taxon>
        <taxon>Coffea</taxon>
    </lineage>
</organism>
<feature type="transmembrane region" description="Helical" evidence="9">
    <location>
        <begin position="65"/>
        <end position="88"/>
    </location>
</feature>
<keyword evidence="6" id="KW-0677">Repeat</keyword>
<dbReference type="InterPro" id="IPR004316">
    <property type="entry name" value="SWEET_rpt"/>
</dbReference>
<evidence type="ECO:0000256" key="6">
    <source>
        <dbReference type="ARBA" id="ARBA00022737"/>
    </source>
</evidence>
<comment type="function">
    <text evidence="9">Mediates both low-affinity uptake and efflux of sugar across the membrane.</text>
</comment>
<evidence type="ECO:0000256" key="9">
    <source>
        <dbReference type="RuleBase" id="RU910715"/>
    </source>
</evidence>
<feature type="transmembrane region" description="Helical" evidence="9">
    <location>
        <begin position="126"/>
        <end position="142"/>
    </location>
</feature>
<dbReference type="PANTHER" id="PTHR10791:SF120">
    <property type="entry name" value="BIDIRECTIONAL SUGAR TRANSPORTER SWEET17"/>
    <property type="match status" value="1"/>
</dbReference>
<feature type="transmembrane region" description="Helical" evidence="9">
    <location>
        <begin position="189"/>
        <end position="208"/>
    </location>
</feature>
<name>A0A6P6WZW3_COFAR</name>
<gene>
    <name evidence="11" type="primary">LOC113738090</name>
</gene>
<feature type="transmembrane region" description="Helical" evidence="9">
    <location>
        <begin position="6"/>
        <end position="27"/>
    </location>
</feature>
<evidence type="ECO:0000256" key="2">
    <source>
        <dbReference type="ARBA" id="ARBA00007809"/>
    </source>
</evidence>
<dbReference type="GO" id="GO:0051260">
    <property type="term" value="P:protein homooligomerization"/>
    <property type="evidence" value="ECO:0007669"/>
    <property type="project" value="UniProtKB-ARBA"/>
</dbReference>
<dbReference type="FunFam" id="1.20.1280.290:FF:000002">
    <property type="entry name" value="Bidirectional sugar transporter SWEET"/>
    <property type="match status" value="1"/>
</dbReference>
<dbReference type="InterPro" id="IPR047664">
    <property type="entry name" value="SWEET"/>
</dbReference>
<proteinExistence type="inferred from homology"/>
<dbReference type="OrthoDB" id="409725at2759"/>
<dbReference type="GO" id="GO:0051119">
    <property type="term" value="F:sugar transmembrane transporter activity"/>
    <property type="evidence" value="ECO:0007669"/>
    <property type="project" value="InterPro"/>
</dbReference>
<dbReference type="FunFam" id="1.20.1280.290:FF:000001">
    <property type="entry name" value="Bidirectional sugar transporter SWEET"/>
    <property type="match status" value="1"/>
</dbReference>
<evidence type="ECO:0000313" key="10">
    <source>
        <dbReference type="Proteomes" id="UP001652660"/>
    </source>
</evidence>
<evidence type="ECO:0000313" key="11">
    <source>
        <dbReference type="RefSeq" id="XP_027121068.1"/>
    </source>
</evidence>
<evidence type="ECO:0000256" key="8">
    <source>
        <dbReference type="ARBA" id="ARBA00023136"/>
    </source>
</evidence>
<evidence type="ECO:0000256" key="4">
    <source>
        <dbReference type="ARBA" id="ARBA00022597"/>
    </source>
</evidence>
<dbReference type="GO" id="GO:0005886">
    <property type="term" value="C:plasma membrane"/>
    <property type="evidence" value="ECO:0007669"/>
    <property type="project" value="UniProtKB-SubCell"/>
</dbReference>
<accession>A0A6P6WZW3</accession>
<dbReference type="PANTHER" id="PTHR10791">
    <property type="entry name" value="RAG1-ACTIVATING PROTEIN 1"/>
    <property type="match status" value="1"/>
</dbReference>
<dbReference type="RefSeq" id="XP_027121068.1">
    <property type="nucleotide sequence ID" value="XM_027265267.2"/>
</dbReference>
<evidence type="ECO:0000256" key="7">
    <source>
        <dbReference type="ARBA" id="ARBA00022989"/>
    </source>
</evidence>
<keyword evidence="4 9" id="KW-0762">Sugar transport</keyword>
<reference evidence="11" key="2">
    <citation type="submission" date="2025-08" db="UniProtKB">
        <authorList>
            <consortium name="RefSeq"/>
        </authorList>
    </citation>
    <scope>IDENTIFICATION</scope>
    <source>
        <tissue evidence="11">Leaves</tissue>
    </source>
</reference>
<protein>
    <recommendedName>
        <fullName evidence="9">Bidirectional sugar transporter SWEET</fullName>
    </recommendedName>
</protein>
<dbReference type="Pfam" id="PF03083">
    <property type="entry name" value="MtN3_slv"/>
    <property type="match status" value="2"/>
</dbReference>
<dbReference type="GeneID" id="113738090"/>
<dbReference type="Gene3D" id="1.20.1280.290">
    <property type="match status" value="2"/>
</dbReference>
<dbReference type="AlphaFoldDB" id="A0A6P6WZW3"/>
<keyword evidence="3 9" id="KW-0813">Transport</keyword>
<comment type="subcellular location">
    <subcellularLocation>
        <location evidence="9">Cell membrane</location>
        <topology evidence="9">Multi-pass membrane protein</topology>
    </subcellularLocation>
    <subcellularLocation>
        <location evidence="1">Endomembrane system</location>
        <topology evidence="1">Multi-pass membrane protein</topology>
    </subcellularLocation>
</comment>
<keyword evidence="7 9" id="KW-1133">Transmembrane helix</keyword>
<comment type="similarity">
    <text evidence="2 9">Belongs to the SWEET sugar transporter family.</text>
</comment>
<dbReference type="Proteomes" id="UP001652660">
    <property type="component" value="Chromosome 3e"/>
</dbReference>
<keyword evidence="5 9" id="KW-0812">Transmembrane</keyword>